<evidence type="ECO:0000313" key="3">
    <source>
        <dbReference type="Proteomes" id="UP000612899"/>
    </source>
</evidence>
<dbReference type="EMBL" id="BONY01000094">
    <property type="protein sequence ID" value="GIH10443.1"/>
    <property type="molecule type" value="Genomic_DNA"/>
</dbReference>
<sequence>MRVTEQRSAMGRLAGDGKWPAFAGVGLGLFGHLLAIAAVLGLALWMGGGDADADLDSGGRFAVMYGMLCLYVVMQVLLVFGISIVSEFGGRSWSRGVFAGWYLGWALTIGGVVALFNSVP</sequence>
<reference evidence="2" key="1">
    <citation type="submission" date="2021-01" db="EMBL/GenBank/DDBJ databases">
        <title>Whole genome shotgun sequence of Rhizocola hellebori NBRC 109834.</title>
        <authorList>
            <person name="Komaki H."/>
            <person name="Tamura T."/>
        </authorList>
    </citation>
    <scope>NUCLEOTIDE SEQUENCE</scope>
    <source>
        <strain evidence="2">NBRC 109834</strain>
    </source>
</reference>
<evidence type="ECO:0000256" key="1">
    <source>
        <dbReference type="SAM" id="Phobius"/>
    </source>
</evidence>
<accession>A0A8J3QGH5</accession>
<proteinExistence type="predicted"/>
<gene>
    <name evidence="2" type="ORF">Rhe02_85100</name>
</gene>
<protein>
    <submittedName>
        <fullName evidence="2">Uncharacterized protein</fullName>
    </submittedName>
</protein>
<evidence type="ECO:0000313" key="2">
    <source>
        <dbReference type="EMBL" id="GIH10443.1"/>
    </source>
</evidence>
<dbReference type="Proteomes" id="UP000612899">
    <property type="component" value="Unassembled WGS sequence"/>
</dbReference>
<keyword evidence="3" id="KW-1185">Reference proteome</keyword>
<keyword evidence="1" id="KW-0472">Membrane</keyword>
<feature type="transmembrane region" description="Helical" evidence="1">
    <location>
        <begin position="97"/>
        <end position="116"/>
    </location>
</feature>
<comment type="caution">
    <text evidence="2">The sequence shown here is derived from an EMBL/GenBank/DDBJ whole genome shotgun (WGS) entry which is preliminary data.</text>
</comment>
<feature type="transmembrane region" description="Helical" evidence="1">
    <location>
        <begin position="65"/>
        <end position="85"/>
    </location>
</feature>
<feature type="transmembrane region" description="Helical" evidence="1">
    <location>
        <begin position="21"/>
        <end position="45"/>
    </location>
</feature>
<keyword evidence="1" id="KW-1133">Transmembrane helix</keyword>
<dbReference type="AlphaFoldDB" id="A0A8J3QGH5"/>
<name>A0A8J3QGH5_9ACTN</name>
<keyword evidence="1" id="KW-0812">Transmembrane</keyword>
<organism evidence="2 3">
    <name type="scientific">Rhizocola hellebori</name>
    <dbReference type="NCBI Taxonomy" id="1392758"/>
    <lineage>
        <taxon>Bacteria</taxon>
        <taxon>Bacillati</taxon>
        <taxon>Actinomycetota</taxon>
        <taxon>Actinomycetes</taxon>
        <taxon>Micromonosporales</taxon>
        <taxon>Micromonosporaceae</taxon>
        <taxon>Rhizocola</taxon>
    </lineage>
</organism>